<feature type="signal peptide" evidence="1">
    <location>
        <begin position="1"/>
        <end position="33"/>
    </location>
</feature>
<proteinExistence type="predicted"/>
<feature type="non-terminal residue" evidence="2">
    <location>
        <position position="1"/>
    </location>
</feature>
<keyword evidence="1" id="KW-0732">Signal</keyword>
<evidence type="ECO:0000313" key="2">
    <source>
        <dbReference type="EMBL" id="CAE7938767.1"/>
    </source>
</evidence>
<dbReference type="AlphaFoldDB" id="A0A813C878"/>
<evidence type="ECO:0000313" key="3">
    <source>
        <dbReference type="Proteomes" id="UP000601435"/>
    </source>
</evidence>
<dbReference type="EMBL" id="CAJNJA010087042">
    <property type="protein sequence ID" value="CAE7938767.1"/>
    <property type="molecule type" value="Genomic_DNA"/>
</dbReference>
<organism evidence="2 3">
    <name type="scientific">Symbiodinium necroappetens</name>
    <dbReference type="NCBI Taxonomy" id="1628268"/>
    <lineage>
        <taxon>Eukaryota</taxon>
        <taxon>Sar</taxon>
        <taxon>Alveolata</taxon>
        <taxon>Dinophyceae</taxon>
        <taxon>Suessiales</taxon>
        <taxon>Symbiodiniaceae</taxon>
        <taxon>Symbiodinium</taxon>
    </lineage>
</organism>
<name>A0A813C878_9DINO</name>
<gene>
    <name evidence="2" type="ORF">SNEC2469_LOCUS33288</name>
</gene>
<keyword evidence="3" id="KW-1185">Reference proteome</keyword>
<comment type="caution">
    <text evidence="2">The sequence shown here is derived from an EMBL/GenBank/DDBJ whole genome shotgun (WGS) entry which is preliminary data.</text>
</comment>
<reference evidence="2" key="1">
    <citation type="submission" date="2021-02" db="EMBL/GenBank/DDBJ databases">
        <authorList>
            <person name="Dougan E. K."/>
            <person name="Rhodes N."/>
            <person name="Thang M."/>
            <person name="Chan C."/>
        </authorList>
    </citation>
    <scope>NUCLEOTIDE SEQUENCE</scope>
</reference>
<feature type="chain" id="PRO_5032718422" evidence="1">
    <location>
        <begin position="34"/>
        <end position="94"/>
    </location>
</feature>
<dbReference type="Proteomes" id="UP000601435">
    <property type="component" value="Unassembled WGS sequence"/>
</dbReference>
<sequence>MASPGKCSGKRSALRRLALLVLAAAPLTDRAGGAFSLVGRGFHGGPIGDHHKSPKASKGHTREVAAASIAGAVLEDVAVAAPAMEKFRAITTKD</sequence>
<dbReference type="OrthoDB" id="10490605at2759"/>
<accession>A0A813C878</accession>
<protein>
    <submittedName>
        <fullName evidence="2">Uncharacterized protein</fullName>
    </submittedName>
</protein>
<evidence type="ECO:0000256" key="1">
    <source>
        <dbReference type="SAM" id="SignalP"/>
    </source>
</evidence>